<dbReference type="InterPro" id="IPR018960">
    <property type="entry name" value="DUF1990"/>
</dbReference>
<evidence type="ECO:0000259" key="2">
    <source>
        <dbReference type="Pfam" id="PF09348"/>
    </source>
</evidence>
<organism evidence="3 4">
    <name type="scientific">Aristolochia fimbriata</name>
    <name type="common">White veined hardy Dutchman's pipe vine</name>
    <dbReference type="NCBI Taxonomy" id="158543"/>
    <lineage>
        <taxon>Eukaryota</taxon>
        <taxon>Viridiplantae</taxon>
        <taxon>Streptophyta</taxon>
        <taxon>Embryophyta</taxon>
        <taxon>Tracheophyta</taxon>
        <taxon>Spermatophyta</taxon>
        <taxon>Magnoliopsida</taxon>
        <taxon>Magnoliidae</taxon>
        <taxon>Piperales</taxon>
        <taxon>Aristolochiaceae</taxon>
        <taxon>Aristolochia</taxon>
    </lineage>
</organism>
<keyword evidence="1" id="KW-0472">Membrane</keyword>
<feature type="domain" description="DUF1990" evidence="2">
    <location>
        <begin position="103"/>
        <end position="255"/>
    </location>
</feature>
<comment type="caution">
    <text evidence="3">The sequence shown here is derived from an EMBL/GenBank/DDBJ whole genome shotgun (WGS) entry which is preliminary data.</text>
</comment>
<proteinExistence type="predicted"/>
<evidence type="ECO:0000256" key="1">
    <source>
        <dbReference type="SAM" id="Phobius"/>
    </source>
</evidence>
<protein>
    <recommendedName>
        <fullName evidence="2">DUF1990 domain-containing protein</fullName>
    </recommendedName>
</protein>
<dbReference type="PANTHER" id="PTHR34202:SF1">
    <property type="entry name" value="UPF0548 PROTEIN"/>
    <property type="match status" value="1"/>
</dbReference>
<dbReference type="PANTHER" id="PTHR34202">
    <property type="entry name" value="UPF0548 PROTEIN"/>
    <property type="match status" value="1"/>
</dbReference>
<keyword evidence="1" id="KW-1133">Transmembrane helix</keyword>
<reference evidence="3 4" key="1">
    <citation type="submission" date="2021-07" db="EMBL/GenBank/DDBJ databases">
        <title>The Aristolochia fimbriata genome: insights into angiosperm evolution, floral development and chemical biosynthesis.</title>
        <authorList>
            <person name="Jiao Y."/>
        </authorList>
    </citation>
    <scope>NUCLEOTIDE SEQUENCE [LARGE SCALE GENOMIC DNA]</scope>
    <source>
        <strain evidence="3">IBCAS-2021</strain>
        <tissue evidence="3">Leaf</tissue>
    </source>
</reference>
<keyword evidence="4" id="KW-1185">Reference proteome</keyword>
<accession>A0AAV7DZL1</accession>
<evidence type="ECO:0000313" key="3">
    <source>
        <dbReference type="EMBL" id="KAG9442095.1"/>
    </source>
</evidence>
<name>A0AAV7DZL1_ARIFI</name>
<gene>
    <name evidence="3" type="ORF">H6P81_017949</name>
</gene>
<evidence type="ECO:0000313" key="4">
    <source>
        <dbReference type="Proteomes" id="UP000825729"/>
    </source>
</evidence>
<dbReference type="Pfam" id="PF09348">
    <property type="entry name" value="DUF1990"/>
    <property type="match status" value="1"/>
</dbReference>
<dbReference type="Proteomes" id="UP000825729">
    <property type="component" value="Unassembled WGS sequence"/>
</dbReference>
<sequence>MKSKTKNKYFILFICNLFVCFQIQIIFECYQYIYECVMCEEDTRKRTITSDLFSKENGVLLLDASLIRRSRGLYRSGSFNYDSKHRGASSRPLSSLQHLSKEAFFLNHSRVLLGSGEPTFEKAKAALRKWRKYSKDLTHSHFDLNWAFVDPKTTIESGTKFCVCVKEILPWVALPLQVAYVDEKNTDKNLKANFGFGSGTLAGHLLAGEERFSIQWDKNNQVWYEILSFSKPAHFLSFVGYPFVQFRQKCFAQESTLSLLKHLESPTNSTVKSDSS</sequence>
<dbReference type="AlphaFoldDB" id="A0AAV7DZL1"/>
<feature type="transmembrane region" description="Helical" evidence="1">
    <location>
        <begin position="9"/>
        <end position="27"/>
    </location>
</feature>
<keyword evidence="1" id="KW-0812">Transmembrane</keyword>
<dbReference type="EMBL" id="JAINDJ010000007">
    <property type="protein sequence ID" value="KAG9442095.1"/>
    <property type="molecule type" value="Genomic_DNA"/>
</dbReference>